<keyword evidence="2" id="KW-1185">Reference proteome</keyword>
<dbReference type="InParanoid" id="A0A409X3R4"/>
<name>A0A409X3R4_PSICY</name>
<proteinExistence type="predicted"/>
<dbReference type="AlphaFoldDB" id="A0A409X3R4"/>
<reference evidence="1 2" key="1">
    <citation type="journal article" date="2018" name="Evol. Lett.">
        <title>Horizontal gene cluster transfer increased hallucinogenic mushroom diversity.</title>
        <authorList>
            <person name="Reynolds H.T."/>
            <person name="Vijayakumar V."/>
            <person name="Gluck-Thaler E."/>
            <person name="Korotkin H.B."/>
            <person name="Matheny P.B."/>
            <person name="Slot J.C."/>
        </authorList>
    </citation>
    <scope>NUCLEOTIDE SEQUENCE [LARGE SCALE GENOMIC DNA]</scope>
    <source>
        <strain evidence="1 2">2631</strain>
    </source>
</reference>
<dbReference type="EMBL" id="NHYD01002720">
    <property type="protein sequence ID" value="PPQ85395.1"/>
    <property type="molecule type" value="Genomic_DNA"/>
</dbReference>
<evidence type="ECO:0000313" key="1">
    <source>
        <dbReference type="EMBL" id="PPQ85395.1"/>
    </source>
</evidence>
<dbReference type="Proteomes" id="UP000283269">
    <property type="component" value="Unassembled WGS sequence"/>
</dbReference>
<sequence>MPQTATLNCFHTANWMLTGHAMDAYESMDSAFAFQASLAFGAQRGVSAAYWSDQEDRPLP</sequence>
<protein>
    <submittedName>
        <fullName evidence="1">Uncharacterized protein</fullName>
    </submittedName>
</protein>
<gene>
    <name evidence="1" type="ORF">CVT25_006394</name>
</gene>
<organism evidence="1 2">
    <name type="scientific">Psilocybe cyanescens</name>
    <dbReference type="NCBI Taxonomy" id="93625"/>
    <lineage>
        <taxon>Eukaryota</taxon>
        <taxon>Fungi</taxon>
        <taxon>Dikarya</taxon>
        <taxon>Basidiomycota</taxon>
        <taxon>Agaricomycotina</taxon>
        <taxon>Agaricomycetes</taxon>
        <taxon>Agaricomycetidae</taxon>
        <taxon>Agaricales</taxon>
        <taxon>Agaricineae</taxon>
        <taxon>Strophariaceae</taxon>
        <taxon>Psilocybe</taxon>
    </lineage>
</organism>
<evidence type="ECO:0000313" key="2">
    <source>
        <dbReference type="Proteomes" id="UP000283269"/>
    </source>
</evidence>
<comment type="caution">
    <text evidence="1">The sequence shown here is derived from an EMBL/GenBank/DDBJ whole genome shotgun (WGS) entry which is preliminary data.</text>
</comment>
<accession>A0A409X3R4</accession>